<protein>
    <submittedName>
        <fullName evidence="2">Formate dehydrogenase subunit delta</fullName>
    </submittedName>
</protein>
<organism evidence="2 3">
    <name type="scientific">Altererythrobacter arenosus</name>
    <dbReference type="NCBI Taxonomy" id="3032592"/>
    <lineage>
        <taxon>Bacteria</taxon>
        <taxon>Pseudomonadati</taxon>
        <taxon>Pseudomonadota</taxon>
        <taxon>Alphaproteobacteria</taxon>
        <taxon>Sphingomonadales</taxon>
        <taxon>Erythrobacteraceae</taxon>
        <taxon>Altererythrobacter</taxon>
    </lineage>
</organism>
<feature type="region of interest" description="Disordered" evidence="1">
    <location>
        <begin position="74"/>
        <end position="99"/>
    </location>
</feature>
<dbReference type="InterPro" id="IPR021074">
    <property type="entry name" value="Formate_DH_dsu"/>
</dbReference>
<sequence>MSSEAPHKSQLETLYRYANQIAKNFVAIGHDRAVLATADHIESFWDPRMKEAVFSSDRSGLDPIAAEAVAHLYEKGHPGSQTRATDFSKHGGLHNSDAG</sequence>
<keyword evidence="3" id="KW-1185">Reference proteome</keyword>
<evidence type="ECO:0000313" key="3">
    <source>
        <dbReference type="Proteomes" id="UP001215827"/>
    </source>
</evidence>
<evidence type="ECO:0000313" key="2">
    <source>
        <dbReference type="EMBL" id="WFL77323.1"/>
    </source>
</evidence>
<dbReference type="Pfam" id="PF11390">
    <property type="entry name" value="FdsD"/>
    <property type="match status" value="1"/>
</dbReference>
<dbReference type="RefSeq" id="WP_278016081.1">
    <property type="nucleotide sequence ID" value="NZ_CP121106.1"/>
</dbReference>
<evidence type="ECO:0000256" key="1">
    <source>
        <dbReference type="SAM" id="MobiDB-lite"/>
    </source>
</evidence>
<name>A0ABY8FQN2_9SPHN</name>
<gene>
    <name evidence="2" type="ORF">P7228_15235</name>
</gene>
<accession>A0ABY8FQN2</accession>
<proteinExistence type="predicted"/>
<dbReference type="EMBL" id="CP121106">
    <property type="protein sequence ID" value="WFL77323.1"/>
    <property type="molecule type" value="Genomic_DNA"/>
</dbReference>
<dbReference type="Proteomes" id="UP001215827">
    <property type="component" value="Chromosome"/>
</dbReference>
<reference evidence="2 3" key="1">
    <citation type="submission" date="2023-03" db="EMBL/GenBank/DDBJ databases">
        <title>Altererythrobacter sp. CAU 1644 isolated from sand.</title>
        <authorList>
            <person name="Kim W."/>
        </authorList>
    </citation>
    <scope>NUCLEOTIDE SEQUENCE [LARGE SCALE GENOMIC DNA]</scope>
    <source>
        <strain evidence="2 3">CAU 1644</strain>
    </source>
</reference>